<protein>
    <submittedName>
        <fullName evidence="1">Long chain acyl-CoA synthetase 2</fullName>
    </submittedName>
</protein>
<proteinExistence type="predicted"/>
<organism evidence="1 2">
    <name type="scientific">Vitis vinifera</name>
    <name type="common">Grape</name>
    <dbReference type="NCBI Taxonomy" id="29760"/>
    <lineage>
        <taxon>Eukaryota</taxon>
        <taxon>Viridiplantae</taxon>
        <taxon>Streptophyta</taxon>
        <taxon>Embryophyta</taxon>
        <taxon>Tracheophyta</taxon>
        <taxon>Spermatophyta</taxon>
        <taxon>Magnoliopsida</taxon>
        <taxon>eudicotyledons</taxon>
        <taxon>Gunneridae</taxon>
        <taxon>Pentapetalae</taxon>
        <taxon>rosids</taxon>
        <taxon>Vitales</taxon>
        <taxon>Vitaceae</taxon>
        <taxon>Viteae</taxon>
        <taxon>Vitis</taxon>
    </lineage>
</organism>
<evidence type="ECO:0000313" key="2">
    <source>
        <dbReference type="Proteomes" id="UP000288805"/>
    </source>
</evidence>
<dbReference type="Proteomes" id="UP000288805">
    <property type="component" value="Unassembled WGS sequence"/>
</dbReference>
<dbReference type="EMBL" id="QGNW01001253">
    <property type="protein sequence ID" value="RVW48460.1"/>
    <property type="molecule type" value="Genomic_DNA"/>
</dbReference>
<gene>
    <name evidence="1" type="primary">LACS2_2</name>
    <name evidence="1" type="ORF">CK203_088295</name>
</gene>
<accession>A0A438EL75</accession>
<evidence type="ECO:0000313" key="1">
    <source>
        <dbReference type="EMBL" id="RVW48460.1"/>
    </source>
</evidence>
<name>A0A438EL75_VITVI</name>
<sequence length="77" mass="8766">MAVYTVKVADSIPATEERPSAGPVYRCIYAENGLLEVPKGMESPWEFFRYGLRRASFRPCLASFWLVFDMTTLLIIS</sequence>
<comment type="caution">
    <text evidence="1">The sequence shown here is derived from an EMBL/GenBank/DDBJ whole genome shotgun (WGS) entry which is preliminary data.</text>
</comment>
<dbReference type="AlphaFoldDB" id="A0A438EL75"/>
<reference evidence="1 2" key="1">
    <citation type="journal article" date="2018" name="PLoS Genet.">
        <title>Population sequencing reveals clonal diversity and ancestral inbreeding in the grapevine cultivar Chardonnay.</title>
        <authorList>
            <person name="Roach M.J."/>
            <person name="Johnson D.L."/>
            <person name="Bohlmann J."/>
            <person name="van Vuuren H.J."/>
            <person name="Jones S.J."/>
            <person name="Pretorius I.S."/>
            <person name="Schmidt S.A."/>
            <person name="Borneman A.R."/>
        </authorList>
    </citation>
    <scope>NUCLEOTIDE SEQUENCE [LARGE SCALE GENOMIC DNA]</scope>
    <source>
        <strain evidence="2">cv. Chardonnay</strain>
        <tissue evidence="1">Leaf</tissue>
    </source>
</reference>